<feature type="region of interest" description="Disordered" evidence="1">
    <location>
        <begin position="1786"/>
        <end position="1815"/>
    </location>
</feature>
<feature type="compositionally biased region" description="Basic and acidic residues" evidence="1">
    <location>
        <begin position="1789"/>
        <end position="1799"/>
    </location>
</feature>
<feature type="region of interest" description="Disordered" evidence="1">
    <location>
        <begin position="3675"/>
        <end position="3703"/>
    </location>
</feature>
<feature type="compositionally biased region" description="Polar residues" evidence="1">
    <location>
        <begin position="1625"/>
        <end position="1652"/>
    </location>
</feature>
<dbReference type="Gene3D" id="2.130.10.10">
    <property type="entry name" value="YVTN repeat-like/Quinoprotein amine dehydrogenase"/>
    <property type="match status" value="1"/>
</dbReference>
<dbReference type="InterPro" id="IPR015943">
    <property type="entry name" value="WD40/YVTN_repeat-like_dom_sf"/>
</dbReference>
<proteinExistence type="predicted"/>
<gene>
    <name evidence="2" type="ORF">BLNAU_3002</name>
</gene>
<dbReference type="EMBL" id="JARBJD010000013">
    <property type="protein sequence ID" value="KAK2961946.1"/>
    <property type="molecule type" value="Genomic_DNA"/>
</dbReference>
<name>A0ABQ9YDU8_9EUKA</name>
<protein>
    <submittedName>
        <fullName evidence="2">Uncharacterized protein</fullName>
    </submittedName>
</protein>
<reference evidence="2 3" key="1">
    <citation type="journal article" date="2022" name="bioRxiv">
        <title>Genomics of Preaxostyla Flagellates Illuminates Evolutionary Transitions and the Path Towards Mitochondrial Loss.</title>
        <authorList>
            <person name="Novak L.V.F."/>
            <person name="Treitli S.C."/>
            <person name="Pyrih J."/>
            <person name="Halakuc P."/>
            <person name="Pipaliya S.V."/>
            <person name="Vacek V."/>
            <person name="Brzon O."/>
            <person name="Soukal P."/>
            <person name="Eme L."/>
            <person name="Dacks J.B."/>
            <person name="Karnkowska A."/>
            <person name="Elias M."/>
            <person name="Hampl V."/>
        </authorList>
    </citation>
    <scope>NUCLEOTIDE SEQUENCE [LARGE SCALE GENOMIC DNA]</scope>
    <source>
        <strain evidence="2">NAU3</strain>
        <tissue evidence="2">Gut</tissue>
    </source>
</reference>
<dbReference type="Proteomes" id="UP001281761">
    <property type="component" value="Unassembled WGS sequence"/>
</dbReference>
<organism evidence="2 3">
    <name type="scientific">Blattamonas nauphoetae</name>
    <dbReference type="NCBI Taxonomy" id="2049346"/>
    <lineage>
        <taxon>Eukaryota</taxon>
        <taxon>Metamonada</taxon>
        <taxon>Preaxostyla</taxon>
        <taxon>Oxymonadida</taxon>
        <taxon>Blattamonas</taxon>
    </lineage>
</organism>
<feature type="region of interest" description="Disordered" evidence="1">
    <location>
        <begin position="1564"/>
        <end position="1669"/>
    </location>
</feature>
<evidence type="ECO:0000256" key="1">
    <source>
        <dbReference type="SAM" id="MobiDB-lite"/>
    </source>
</evidence>
<feature type="compositionally biased region" description="Polar residues" evidence="1">
    <location>
        <begin position="1584"/>
        <end position="1600"/>
    </location>
</feature>
<evidence type="ECO:0000313" key="2">
    <source>
        <dbReference type="EMBL" id="KAK2961946.1"/>
    </source>
</evidence>
<keyword evidence="3" id="KW-1185">Reference proteome</keyword>
<feature type="region of interest" description="Disordered" evidence="1">
    <location>
        <begin position="1138"/>
        <end position="1174"/>
    </location>
</feature>
<comment type="caution">
    <text evidence="2">The sequence shown here is derived from an EMBL/GenBank/DDBJ whole genome shotgun (WGS) entry which is preliminary data.</text>
</comment>
<feature type="compositionally biased region" description="Polar residues" evidence="1">
    <location>
        <begin position="1148"/>
        <end position="1164"/>
    </location>
</feature>
<feature type="region of interest" description="Disordered" evidence="1">
    <location>
        <begin position="3360"/>
        <end position="3380"/>
    </location>
</feature>
<feature type="compositionally biased region" description="Polar residues" evidence="1">
    <location>
        <begin position="3367"/>
        <end position="3380"/>
    </location>
</feature>
<accession>A0ABQ9YDU8</accession>
<sequence>MTYGHFRSRTSDDLILSSLTSLSLYSYSVESKMYLPRYKCNTWKEIHTLTVAPQRNTTDCVLVLSVHGEWLLLQWNSTQFFAMASGSLQQAISGFVPTPTEHRFFLKPSFGELLFPIQISPDSPEWFERSTWNYCRTGDENDQVSSTTTTPSNTPSFSGAPVPIVSVRALLVVDDTIFVGISFDGPPASVLEEISKNQNEPLSTTPKLVGSTNRFVIKNGLEDVWNVRQPRVDRESGDSAQATTICEAKTFVFLENKPDEDSTQTDQNSEQDFVIPSVYSIINRVRHVLIQQALQSPKFPKSSSDVDETQTPHVQGEDLVGMGDESPLLEAPTVSRMDTCSAFVLCDTAASVALVQVVFDFSRQRLWIWRSSYVSLSPSSSRLLKVEETQLRRHLRGASLITIGEIDCKTADIHKTVLSSTVVSKEEGENVKSGLSSLNGSENSEIPYHEITISENPSCSELAVFISRVSRQIDANWKQRNPLKITASAAKHPFPASSNTHDDDFVLSHPIAVFACDCVLVIQPSLQVLFFSFEMPLFDVPLFAISRHHNPTNSRSRTASRSHSQFIAEDVIFFGGGRSLFCIQNGILQRIYFPHAWTTMALTTPSFSAHTQDDHPPLLPPSDSTDITENFERPTTNPVALVDFLLVSSRIGNQIVMNLPQNRFLEHALQDEAIPAHVINTCVPQQVEKPMMIVGMQDVLAKGVGVGSTGGLYLSNVGHWVVGQIHSYRFDSLPSFFVSKLNMSSETDQLLLISAKDSRSDRKSDGARQTMLQNDEVGVSSYRTLLYSLSLSSCDPLDPVAFGVASEHKTILFTSIACGLVHVTTTKLVVIPTSRYTRSQTMSPELMSAMDETQSFVLSPMAPTASNSVTWTPPIASSLSVILNSLREARGHNNATFPPHLNAKLLGTRVTSNNTTQTHSRSDISRACASNEMIAVSVGWVVFVFVWRSVMPKRGSDASPSPMGQGTASKMADRPTPIHAITLIQTLTFSSRVCHLSAETIHNKTFLSVGCGGDGMFHLFRLDPTADSLAIEKHIAEKREEYKRMPVTEKVKQIPNGTDPILLHTGREQFAQSCTFIEVRANTERFIRNVQHPSWRMTHFFSIHLRNEPSSSVLSAMNDSILLCDLAQKHRDDIRIASNLDSSDEMGNDTSTGSSCDTPVSDESSLNERRKDPARGQKAAVLMVGVRQGSVSWSIIPLSFLLHTRLDASASLSLTDQPSPSDILVPPPLKLPRVFSYFIGQLPVQIVEDKTRIFVYSDSTAYWRWNETAQAMMTMPVYASNKFHRIVPITLLDEEEREKTKVSESHKIPTHVWIDTTDRILTFGHIEQKYEVVTQKRLFNSCPIKVLFIPQLHAIGVLTREPISFNKLRGKQTQDLLAGLQKTEKTSDKDESVSFVSQTGTIDTTAEKERWQKQQDRLRLMTLHLGKEQEMRRRLPFRDLVLNYILRSEPSIAHFVNFLKQPTAFVKGPLRDALVHRRPSHINSNRKTLREKIANLPFLFSSAPSPHLFLSKASQVSTSMTFTHHVIAHHNLGFHPRTPRCDRNGISFSDLATEYFHRQHCTHPIPFRPTTERPANNDVPLGYSAQTPNVTCRSATSSNWKKPLFVPKTAGPKHPSPQKPGSRPKSINFSDLSQNDSSHSASTSNWESETSPLNSSRLASDTSSLSNPSIVLEDGTEPFSYPDSSLYTFNLYIFDENDVRNLLCHVPLTAMNFSTRELVLDKAVSTEPSADDEIDPTHVVHKHVKTELTLENYNFTDIAIVTIPTPEALVEMRQIEETVRMQMKISRSSSDHGEHHLDPDQLDITPMGSGLTPDEASTKYSRTILVLCGREWKHDLIEQVHQSDLFLLELKRKKISTLAEKYAKLALKSHTRGGEIPRPSFSDPRLFQYTDTAPVHNPTTDELMNIIVWPKGRLRVMGNVQGVFSTRSLLVALNGPQVLLFNLSHTLAHCSTVSMEALLAAQNQSFTTPEMSVELPNSYHCSCCQPFFDEHMQPRSVFPAHYSYVTIHSYSSSWLGLAEWRQNTRTEPSQHQLLAHLIATMEAPACITAFDMNSIFTTNVPFIPTRSLSYSLSQSHRLSNPTKTDQSIHSILSHLIHSSVFLPRFFRMAMVAAPCSLYVCDLTLPHGFPVSLQHPPLFTKYCILYTISSVSHPNSHRSPVTPILDPHRSSLHKTPTPCPQHIPADPLPLQKFSTLNLSESMSTHSTLPEGILRVPTSELLKIGTNFNVTAKHIALGYLPSLTHAVTLIDSITICALVDKTTILMMLHDRPVPLSSSIIMRRHCARCGESFNCEYVNLPSSLRAVATRELTEPQRFIFSVSHATSFEEQNMEEKFYQHFKTLASELDTRWEHAKPEEVTTMEGLDHALRRYGFESSLTQVVHTKESNPISQFNANILRHFHKFQPLSYESFLPHRLRIMPHFSLQTFTDLVPILSLGTEGSSHLLSPLYSDKIPMLDSFMMEYKQLVRRSSFGGVWKCPGGGQQTEYDVEEPVSYRNYAISAIPLRYLKESNSEQDELTTILSYLSSCPRYICIPLVLSCGRVLSGQLMATMMQKPLSKSTTTFSFPTADNISHAVSLIHDLALTRNWFTIDVWWRMKNRFVRLKEQNKGVSSIDIRKKVIREAISIFDRNTVPKLLRFLVYPFNIVTFWPTGMKVKSDSSDDGIGEEILGKDGIWDENHSMGDEMEEVSDDFNDDEGDWPFHPHTLYNPILPYRYLFLYPTIALSHLPESTHVASPRINHHFQHQPQHRSLRRNNTFSYIQSHPHHTHFDDPPIFADNQVHTKRQVILTNTAKFEGDEFYHCSAHLDNGGAISCVGKHTLVLDTCGFMFCSTSGHSKFGGAVYMTVHSPTSPSDGTLNIIRSVFTSCKSDTGGAVYTADLKETHFLNGVCETCEGTSGGALCMELSTVAQSFVNSRFKQCKVSVSGSAISLTCRIPVTITNVSLHEGEVNTPTGSYISGAAIILTQNTIVDQIKFLYLYFADNMAKSSDSRKIPSDILFVHNWREEVRAQFEECYTISAEPCVMHWDGGSHKQINKLLQTPTNSFHVLLSTDPPEDCEDSPYCAIGERPCRTVNYAISRCSKTDLIDRIIYISAGVSSERLIEVVGQTVSLEGAHHNPSSSLETVFSPTLQTAEAKSMFVVTSGTIRFSKIEFWPPVSTSAVTYYACLLTSDTAVGKSSTVTFSDCVISAPATAQLNTLHFPPLFEFTDSDVEFDSVSFFASTENPNQLPVFTENPIFVGVQFRASQFMMSHCRVGQTQVVDGSWLLLTREVKAELSAEFALVAFISNTSFRGISRINSGACVLESRREMGSEETQAEITLSKCSISECELRGYVQHGNLLYFYRSTVLINGTRIEGQGGVGEVDTPQDNSTRIQSHPSNTEITEEMCSKAGVAVWFTHSKARLESSSFVRCPTGAVQLTGRASSLFVSNVSFAANGCPVQHNLVCTGRGNRVEIDSLHSVDGVSLSDPIRANASLWMWTEECWMGGRFVEMESMPSLLFIPSMENVSKATSSEGAMDLIVKGKDLFPCPLKLQLFEIVKEKKTKAEKEQNTTNIDVLSTLDSTAFHIAISANTTNSTNEWRVRREAQADASDCWDCGKCVWSAGCGWGCGGCCGVCGVSAQEGRESAEEVAGVAASAESGREAEAPSEQHSPLVSECSGGCSVHRVCDTGCERNGTGRGFDVSANSDVVQEEEERGKEEKEENWVCEWEY</sequence>
<evidence type="ECO:0000313" key="3">
    <source>
        <dbReference type="Proteomes" id="UP001281761"/>
    </source>
</evidence>
<feature type="compositionally biased region" description="Low complexity" evidence="1">
    <location>
        <begin position="1653"/>
        <end position="1666"/>
    </location>
</feature>